<organism evidence="2">
    <name type="scientific">freshwater metagenome</name>
    <dbReference type="NCBI Taxonomy" id="449393"/>
    <lineage>
        <taxon>unclassified sequences</taxon>
        <taxon>metagenomes</taxon>
        <taxon>ecological metagenomes</taxon>
    </lineage>
</organism>
<name>A0A6J6NMS7_9ZZZZ</name>
<feature type="transmembrane region" description="Helical" evidence="1">
    <location>
        <begin position="12"/>
        <end position="28"/>
    </location>
</feature>
<accession>A0A6J6NMS7</accession>
<evidence type="ECO:0000313" key="2">
    <source>
        <dbReference type="EMBL" id="CAB4687687.1"/>
    </source>
</evidence>
<keyword evidence="1" id="KW-1133">Transmembrane helix</keyword>
<keyword evidence="1" id="KW-0812">Transmembrane</keyword>
<protein>
    <submittedName>
        <fullName evidence="2">Unannotated protein</fullName>
    </submittedName>
</protein>
<gene>
    <name evidence="2" type="ORF">UFOPK2370_00742</name>
</gene>
<keyword evidence="1" id="KW-0472">Membrane</keyword>
<dbReference type="AlphaFoldDB" id="A0A6J6NMS7"/>
<reference evidence="2" key="1">
    <citation type="submission" date="2020-05" db="EMBL/GenBank/DDBJ databases">
        <authorList>
            <person name="Chiriac C."/>
            <person name="Salcher M."/>
            <person name="Ghai R."/>
            <person name="Kavagutti S V."/>
        </authorList>
    </citation>
    <scope>NUCLEOTIDE SEQUENCE</scope>
</reference>
<proteinExistence type="predicted"/>
<sequence>METVAAQLVRYLALSLLSKLYLVIVLVIG</sequence>
<evidence type="ECO:0000256" key="1">
    <source>
        <dbReference type="SAM" id="Phobius"/>
    </source>
</evidence>
<dbReference type="EMBL" id="CAEZXK010000016">
    <property type="protein sequence ID" value="CAB4687687.1"/>
    <property type="molecule type" value="Genomic_DNA"/>
</dbReference>